<comment type="caution">
    <text evidence="2">The sequence shown here is derived from an EMBL/GenBank/DDBJ whole genome shotgun (WGS) entry which is preliminary data.</text>
</comment>
<gene>
    <name evidence="2" type="ORF">DUNSADRAFT_12616</name>
</gene>
<feature type="signal peptide" evidence="1">
    <location>
        <begin position="1"/>
        <end position="19"/>
    </location>
</feature>
<sequence length="238" mass="26815">MSAIIPLLLPFLAATALSARQWQPQTIENPGRDTTPQPLWYPQFQVNFNETMSLFSLLQAHTQGKWWYDAVAKAEVIDRLNGQGDRYCGSIHPLTRTPCRHLVTRGNRYLIFPELKQCCLCCVAAQGCGILSPRWLDDAEFQGTTHLYGKEVYKWSKKGVQGNFYYSTADEAQLPVELYQVPNDRQTLNTSTFSPEGVTPDLIEVPRYCKPRCPLASVCTFLDSGGEGGEDQTNQEPF</sequence>
<protein>
    <submittedName>
        <fullName evidence="2">Uncharacterized protein</fullName>
    </submittedName>
</protein>
<accession>A0ABQ7GAW4</accession>
<feature type="chain" id="PRO_5046142451" evidence="1">
    <location>
        <begin position="20"/>
        <end position="238"/>
    </location>
</feature>
<reference evidence="2" key="1">
    <citation type="submission" date="2017-08" db="EMBL/GenBank/DDBJ databases">
        <authorList>
            <person name="Polle J.E."/>
            <person name="Barry K."/>
            <person name="Cushman J."/>
            <person name="Schmutz J."/>
            <person name="Tran D."/>
            <person name="Hathwaick L.T."/>
            <person name="Yim W.C."/>
            <person name="Jenkins J."/>
            <person name="Mckie-Krisberg Z.M."/>
            <person name="Prochnik S."/>
            <person name="Lindquist E."/>
            <person name="Dockter R.B."/>
            <person name="Adam C."/>
            <person name="Molina H."/>
            <person name="Bunkerborg J."/>
            <person name="Jin E."/>
            <person name="Buchheim M."/>
            <person name="Magnuson J."/>
        </authorList>
    </citation>
    <scope>NUCLEOTIDE SEQUENCE</scope>
    <source>
        <strain evidence="2">CCAP 19/18</strain>
    </source>
</reference>
<dbReference type="Proteomes" id="UP000815325">
    <property type="component" value="Unassembled WGS sequence"/>
</dbReference>
<keyword evidence="3" id="KW-1185">Reference proteome</keyword>
<organism evidence="2 3">
    <name type="scientific">Dunaliella salina</name>
    <name type="common">Green alga</name>
    <name type="synonym">Protococcus salinus</name>
    <dbReference type="NCBI Taxonomy" id="3046"/>
    <lineage>
        <taxon>Eukaryota</taxon>
        <taxon>Viridiplantae</taxon>
        <taxon>Chlorophyta</taxon>
        <taxon>core chlorophytes</taxon>
        <taxon>Chlorophyceae</taxon>
        <taxon>CS clade</taxon>
        <taxon>Chlamydomonadales</taxon>
        <taxon>Dunaliellaceae</taxon>
        <taxon>Dunaliella</taxon>
    </lineage>
</organism>
<dbReference type="EMBL" id="MU069924">
    <property type="protein sequence ID" value="KAF5831746.1"/>
    <property type="molecule type" value="Genomic_DNA"/>
</dbReference>
<evidence type="ECO:0000256" key="1">
    <source>
        <dbReference type="SAM" id="SignalP"/>
    </source>
</evidence>
<keyword evidence="1" id="KW-0732">Signal</keyword>
<name>A0ABQ7GAW4_DUNSA</name>
<proteinExistence type="predicted"/>
<evidence type="ECO:0000313" key="2">
    <source>
        <dbReference type="EMBL" id="KAF5831746.1"/>
    </source>
</evidence>
<evidence type="ECO:0000313" key="3">
    <source>
        <dbReference type="Proteomes" id="UP000815325"/>
    </source>
</evidence>